<protein>
    <recommendedName>
        <fullName evidence="2">Transposase DDE domain-containing protein</fullName>
    </recommendedName>
</protein>
<reference evidence="1" key="1">
    <citation type="journal article" date="2014" name="Front. Microbiol.">
        <title>High frequency of phylogenetically diverse reductive dehalogenase-homologous genes in deep subseafloor sedimentary metagenomes.</title>
        <authorList>
            <person name="Kawai M."/>
            <person name="Futagami T."/>
            <person name="Toyoda A."/>
            <person name="Takaki Y."/>
            <person name="Nishi S."/>
            <person name="Hori S."/>
            <person name="Arai W."/>
            <person name="Tsubouchi T."/>
            <person name="Morono Y."/>
            <person name="Uchiyama I."/>
            <person name="Ito T."/>
            <person name="Fujiyama A."/>
            <person name="Inagaki F."/>
            <person name="Takami H."/>
        </authorList>
    </citation>
    <scope>NUCLEOTIDE SEQUENCE</scope>
    <source>
        <strain evidence="1">Expedition CK06-06</strain>
    </source>
</reference>
<dbReference type="EMBL" id="BARV01042720">
    <property type="protein sequence ID" value="GAI50328.1"/>
    <property type="molecule type" value="Genomic_DNA"/>
</dbReference>
<accession>X1P384</accession>
<evidence type="ECO:0008006" key="2">
    <source>
        <dbReference type="Google" id="ProtNLM"/>
    </source>
</evidence>
<organism evidence="1">
    <name type="scientific">marine sediment metagenome</name>
    <dbReference type="NCBI Taxonomy" id="412755"/>
    <lineage>
        <taxon>unclassified sequences</taxon>
        <taxon>metagenomes</taxon>
        <taxon>ecological metagenomes</taxon>
    </lineage>
</organism>
<proteinExistence type="predicted"/>
<comment type="caution">
    <text evidence="1">The sequence shown here is derived from an EMBL/GenBank/DDBJ whole genome shotgun (WGS) entry which is preliminary data.</text>
</comment>
<sequence length="125" mass="14797">TKVKPYIARNLRREKDLKVSPTGNRICLAGFEMLYWGKYKEGNRTRVKFVCPIIHSKKFRKKHPFCPWMHPQFTKGTGCFAYTQVLSEDIRKQIAYGTPKFKKIYNLRSGCERIFSRLLDLCMQN</sequence>
<gene>
    <name evidence="1" type="ORF">S06H3_64114</name>
</gene>
<evidence type="ECO:0000313" key="1">
    <source>
        <dbReference type="EMBL" id="GAI50328.1"/>
    </source>
</evidence>
<name>X1P384_9ZZZZ</name>
<feature type="non-terminal residue" evidence="1">
    <location>
        <position position="1"/>
    </location>
</feature>
<feature type="non-terminal residue" evidence="1">
    <location>
        <position position="125"/>
    </location>
</feature>
<dbReference type="AlphaFoldDB" id="X1P384"/>